<accession>A0A1T3P3P7</accession>
<dbReference type="Pfam" id="PF00441">
    <property type="entry name" value="Acyl-CoA_dh_1"/>
    <property type="match status" value="1"/>
</dbReference>
<evidence type="ECO:0000259" key="7">
    <source>
        <dbReference type="Pfam" id="PF00441"/>
    </source>
</evidence>
<dbReference type="InterPro" id="IPR037069">
    <property type="entry name" value="AcylCoA_DH/ox_N_sf"/>
</dbReference>
<keyword evidence="11" id="KW-1185">Reference proteome</keyword>
<dbReference type="FunFam" id="2.40.110.10:FF:000002">
    <property type="entry name" value="Acyl-CoA dehydrogenase fadE12"/>
    <property type="match status" value="1"/>
</dbReference>
<keyword evidence="5 6" id="KW-0560">Oxidoreductase</keyword>
<dbReference type="AlphaFoldDB" id="A0A1T3P3P7"/>
<evidence type="ECO:0000259" key="9">
    <source>
        <dbReference type="Pfam" id="PF02771"/>
    </source>
</evidence>
<dbReference type="EMBL" id="MWQN01000001">
    <property type="protein sequence ID" value="OPC83693.1"/>
    <property type="molecule type" value="Genomic_DNA"/>
</dbReference>
<dbReference type="InterPro" id="IPR046373">
    <property type="entry name" value="Acyl-CoA_Oxase/DH_mid-dom_sf"/>
</dbReference>
<dbReference type="InterPro" id="IPR009075">
    <property type="entry name" value="AcylCo_DH/oxidase_C"/>
</dbReference>
<dbReference type="InterPro" id="IPR013786">
    <property type="entry name" value="AcylCoA_DH/ox_N"/>
</dbReference>
<evidence type="ECO:0000256" key="1">
    <source>
        <dbReference type="ARBA" id="ARBA00001974"/>
    </source>
</evidence>
<dbReference type="GO" id="GO:0005737">
    <property type="term" value="C:cytoplasm"/>
    <property type="evidence" value="ECO:0007669"/>
    <property type="project" value="TreeGrafter"/>
</dbReference>
<dbReference type="GO" id="GO:0033539">
    <property type="term" value="P:fatty acid beta-oxidation using acyl-CoA dehydrogenase"/>
    <property type="evidence" value="ECO:0007669"/>
    <property type="project" value="TreeGrafter"/>
</dbReference>
<comment type="similarity">
    <text evidence="2 6">Belongs to the acyl-CoA dehydrogenase family.</text>
</comment>
<evidence type="ECO:0000313" key="10">
    <source>
        <dbReference type="EMBL" id="OPC83693.1"/>
    </source>
</evidence>
<dbReference type="InterPro" id="IPR050741">
    <property type="entry name" value="Acyl-CoA_dehydrogenase"/>
</dbReference>
<dbReference type="Pfam" id="PF02770">
    <property type="entry name" value="Acyl-CoA_dh_M"/>
    <property type="match status" value="1"/>
</dbReference>
<dbReference type="GO" id="GO:0050660">
    <property type="term" value="F:flavin adenine dinucleotide binding"/>
    <property type="evidence" value="ECO:0007669"/>
    <property type="project" value="InterPro"/>
</dbReference>
<comment type="cofactor">
    <cofactor evidence="1 6">
        <name>FAD</name>
        <dbReference type="ChEBI" id="CHEBI:57692"/>
    </cofactor>
</comment>
<dbReference type="OrthoDB" id="8876745at2"/>
<keyword evidence="4 6" id="KW-0274">FAD</keyword>
<name>A0A1T3P3P7_9ACTN</name>
<dbReference type="eggNOG" id="COG1960">
    <property type="taxonomic scope" value="Bacteria"/>
</dbReference>
<dbReference type="FunFam" id="1.20.140.10:FF:000012">
    <property type="entry name" value="Acyl-CoA dehydrogenase fadE12"/>
    <property type="match status" value="1"/>
</dbReference>
<protein>
    <submittedName>
        <fullName evidence="10">Acyl-CoA dehydrogenase</fullName>
    </submittedName>
</protein>
<evidence type="ECO:0000259" key="8">
    <source>
        <dbReference type="Pfam" id="PF02770"/>
    </source>
</evidence>
<dbReference type="PANTHER" id="PTHR48083:SF1">
    <property type="entry name" value="DEHYDROGENASE, PUTATIVE (AFU_ORTHOLOGUE AFUA_7G06510)-RELATED"/>
    <property type="match status" value="1"/>
</dbReference>
<dbReference type="Pfam" id="PF02771">
    <property type="entry name" value="Acyl-CoA_dh_N"/>
    <property type="match status" value="1"/>
</dbReference>
<dbReference type="Gene3D" id="2.40.110.10">
    <property type="entry name" value="Butyryl-CoA Dehydrogenase, subunit A, domain 2"/>
    <property type="match status" value="1"/>
</dbReference>
<gene>
    <name evidence="10" type="ORF">B4N89_24590</name>
</gene>
<dbReference type="InterPro" id="IPR006091">
    <property type="entry name" value="Acyl-CoA_Oxase/DH_mid-dom"/>
</dbReference>
<dbReference type="SUPFAM" id="SSF47203">
    <property type="entry name" value="Acyl-CoA dehydrogenase C-terminal domain-like"/>
    <property type="match status" value="1"/>
</dbReference>
<proteinExistence type="inferred from homology"/>
<feature type="domain" description="Acyl-CoA dehydrogenase/oxidase N-terminal" evidence="9">
    <location>
        <begin position="18"/>
        <end position="128"/>
    </location>
</feature>
<evidence type="ECO:0000256" key="5">
    <source>
        <dbReference type="ARBA" id="ARBA00023002"/>
    </source>
</evidence>
<sequence>MRFHETRDPGFDPSIDESDEHRALRAAVGAITDGFGPGYFAEHSRERRPTTELWRELGRHGYIGVNLPEEYGGGGGGLVELTIVCEEVAAHGCPLLLLLVSGAIAGEVLTRFGTAGQRAAWLPGLAAGTRKIVFAITEPEAGSNTHRLATTARRDGDGWLLNGTKQFISGVDEADAVLVVARTGTDPDSGHGRLSLFLVDTAHPRLTATPLAIEGAAPERQFTVFFDDVPLSADRLIGTEGDGLRQVFHGLNPERVTGAALGVGIARYALARAADYARTRQVWDRPIGTHQAIAHPLAQAAIEVELAALMTYRAARLHDAGEARVKAAGEAANMAKYAAAEAAVHAVDAAIQTHGGNGMSRDYGLIPLWAMARTLRIAPVSREMILNHVARHTLGLPRSY</sequence>
<reference evidence="10 11" key="1">
    <citation type="submission" date="2017-03" db="EMBL/GenBank/DDBJ databases">
        <title>Draft genome sequence of Streptomyces scabrisporus NF3, endophyte isolated from Amphipterygium adstringens.</title>
        <authorList>
            <person name="Vazquez M."/>
            <person name="Ceapa C.D."/>
            <person name="Rodriguez Luna D."/>
            <person name="Sanchez Esquivel S."/>
        </authorList>
    </citation>
    <scope>NUCLEOTIDE SEQUENCE [LARGE SCALE GENOMIC DNA]</scope>
    <source>
        <strain evidence="10 11">NF3</strain>
    </source>
</reference>
<evidence type="ECO:0000256" key="2">
    <source>
        <dbReference type="ARBA" id="ARBA00009347"/>
    </source>
</evidence>
<organism evidence="10 11">
    <name type="scientific">Embleya scabrispora</name>
    <dbReference type="NCBI Taxonomy" id="159449"/>
    <lineage>
        <taxon>Bacteria</taxon>
        <taxon>Bacillati</taxon>
        <taxon>Actinomycetota</taxon>
        <taxon>Actinomycetes</taxon>
        <taxon>Kitasatosporales</taxon>
        <taxon>Streptomycetaceae</taxon>
        <taxon>Embleya</taxon>
    </lineage>
</organism>
<dbReference type="Gene3D" id="1.10.540.10">
    <property type="entry name" value="Acyl-CoA dehydrogenase/oxidase, N-terminal domain"/>
    <property type="match status" value="1"/>
</dbReference>
<evidence type="ECO:0000256" key="6">
    <source>
        <dbReference type="RuleBase" id="RU362125"/>
    </source>
</evidence>
<dbReference type="InterPro" id="IPR009100">
    <property type="entry name" value="AcylCoA_DH/oxidase_NM_dom_sf"/>
</dbReference>
<evidence type="ECO:0000256" key="3">
    <source>
        <dbReference type="ARBA" id="ARBA00022630"/>
    </source>
</evidence>
<dbReference type="RefSeq" id="WP_078977985.1">
    <property type="nucleotide sequence ID" value="NZ_MWQN01000001.1"/>
</dbReference>
<dbReference type="PANTHER" id="PTHR48083">
    <property type="entry name" value="MEDIUM-CHAIN SPECIFIC ACYL-COA DEHYDROGENASE, MITOCHONDRIAL-RELATED"/>
    <property type="match status" value="1"/>
</dbReference>
<dbReference type="Proteomes" id="UP000190037">
    <property type="component" value="Unassembled WGS sequence"/>
</dbReference>
<dbReference type="CDD" id="cd00567">
    <property type="entry name" value="ACAD"/>
    <property type="match status" value="1"/>
</dbReference>
<dbReference type="Gene3D" id="1.20.140.10">
    <property type="entry name" value="Butyryl-CoA Dehydrogenase, subunit A, domain 3"/>
    <property type="match status" value="1"/>
</dbReference>
<evidence type="ECO:0000313" key="11">
    <source>
        <dbReference type="Proteomes" id="UP000190037"/>
    </source>
</evidence>
<dbReference type="PIRSF" id="PIRSF016578">
    <property type="entry name" value="HsaA"/>
    <property type="match status" value="1"/>
</dbReference>
<dbReference type="InterPro" id="IPR036250">
    <property type="entry name" value="AcylCo_DH-like_C"/>
</dbReference>
<evidence type="ECO:0000256" key="4">
    <source>
        <dbReference type="ARBA" id="ARBA00022827"/>
    </source>
</evidence>
<dbReference type="GO" id="GO:0003995">
    <property type="term" value="F:acyl-CoA dehydrogenase activity"/>
    <property type="evidence" value="ECO:0007669"/>
    <property type="project" value="TreeGrafter"/>
</dbReference>
<keyword evidence="3 6" id="KW-0285">Flavoprotein</keyword>
<feature type="domain" description="Acyl-CoA oxidase/dehydrogenase middle" evidence="8">
    <location>
        <begin position="134"/>
        <end position="229"/>
    </location>
</feature>
<comment type="caution">
    <text evidence="10">The sequence shown here is derived from an EMBL/GenBank/DDBJ whole genome shotgun (WGS) entry which is preliminary data.</text>
</comment>
<dbReference type="STRING" id="159449.B4N89_24590"/>
<feature type="domain" description="Acyl-CoA dehydrogenase/oxidase C-terminal" evidence="7">
    <location>
        <begin position="241"/>
        <end position="392"/>
    </location>
</feature>
<dbReference type="SUPFAM" id="SSF56645">
    <property type="entry name" value="Acyl-CoA dehydrogenase NM domain-like"/>
    <property type="match status" value="1"/>
</dbReference>